<sequence length="243" mass="26270">MHPSSAGAPPGTAPDGAAVVPPTAGAAAALNQRRRTTIAPELPHPRDGPALPLLRLHRRTIAHHRIPLPPERSHARDYPRQRRGCSPYCRSRCGARLATPDQRTAGLAPTDHCSAKPPPRSHVPLIPISGVFVFASPCPGSLRGGGGVAVPDRILPMRPWLSRSKCMRALAACRPALRQSGWPDAIGSEGNHQTYKGGSHNDVMMHPLDERRRTNNLCLQKQLKHNAPAGHPETKSNTTIYEQ</sequence>
<evidence type="ECO:0000256" key="1">
    <source>
        <dbReference type="SAM" id="MobiDB-lite"/>
    </source>
</evidence>
<proteinExistence type="predicted"/>
<feature type="region of interest" description="Disordered" evidence="1">
    <location>
        <begin position="223"/>
        <end position="243"/>
    </location>
</feature>
<gene>
    <name evidence="2" type="ORF">OsJ_09077</name>
</gene>
<reference evidence="2" key="2">
    <citation type="submission" date="2008-12" db="EMBL/GenBank/DDBJ databases">
        <title>Improved gene annotation of the rice (Oryza sativa) genomes.</title>
        <authorList>
            <person name="Wang J."/>
            <person name="Li R."/>
            <person name="Fan W."/>
            <person name="Huang Q."/>
            <person name="Zhang J."/>
            <person name="Zhou Y."/>
            <person name="Hu Y."/>
            <person name="Zi S."/>
            <person name="Li J."/>
            <person name="Ni P."/>
            <person name="Zheng H."/>
            <person name="Zhang Y."/>
            <person name="Zhao M."/>
            <person name="Hao Q."/>
            <person name="McDermott J."/>
            <person name="Samudrala R."/>
            <person name="Kristiansen K."/>
            <person name="Wong G.K.-S."/>
        </authorList>
    </citation>
    <scope>NUCLEOTIDE SEQUENCE</scope>
</reference>
<evidence type="ECO:0000313" key="2">
    <source>
        <dbReference type="EMBL" id="EEE58158.1"/>
    </source>
</evidence>
<feature type="region of interest" description="Disordered" evidence="1">
    <location>
        <begin position="1"/>
        <end position="20"/>
    </location>
</feature>
<dbReference type="AlphaFoldDB" id="B9FAB0"/>
<dbReference type="Proteomes" id="UP000007752">
    <property type="component" value="Chromosome 3"/>
</dbReference>
<organism evidence="2">
    <name type="scientific">Oryza sativa subsp. japonica</name>
    <name type="common">Rice</name>
    <dbReference type="NCBI Taxonomy" id="39947"/>
    <lineage>
        <taxon>Eukaryota</taxon>
        <taxon>Viridiplantae</taxon>
        <taxon>Streptophyta</taxon>
        <taxon>Embryophyta</taxon>
        <taxon>Tracheophyta</taxon>
        <taxon>Spermatophyta</taxon>
        <taxon>Magnoliopsida</taxon>
        <taxon>Liliopsida</taxon>
        <taxon>Poales</taxon>
        <taxon>Poaceae</taxon>
        <taxon>BOP clade</taxon>
        <taxon>Oryzoideae</taxon>
        <taxon>Oryzeae</taxon>
        <taxon>Oryzinae</taxon>
        <taxon>Oryza</taxon>
        <taxon>Oryza sativa</taxon>
    </lineage>
</organism>
<name>B9FAB0_ORYSJ</name>
<reference evidence="2" key="1">
    <citation type="journal article" date="2005" name="PLoS Biol.">
        <title>The genomes of Oryza sativa: a history of duplications.</title>
        <authorList>
            <person name="Yu J."/>
            <person name="Wang J."/>
            <person name="Lin W."/>
            <person name="Li S."/>
            <person name="Li H."/>
            <person name="Zhou J."/>
            <person name="Ni P."/>
            <person name="Dong W."/>
            <person name="Hu S."/>
            <person name="Zeng C."/>
            <person name="Zhang J."/>
            <person name="Zhang Y."/>
            <person name="Li R."/>
            <person name="Xu Z."/>
            <person name="Li S."/>
            <person name="Li X."/>
            <person name="Zheng H."/>
            <person name="Cong L."/>
            <person name="Lin L."/>
            <person name="Yin J."/>
            <person name="Geng J."/>
            <person name="Li G."/>
            <person name="Shi J."/>
            <person name="Liu J."/>
            <person name="Lv H."/>
            <person name="Li J."/>
            <person name="Wang J."/>
            <person name="Deng Y."/>
            <person name="Ran L."/>
            <person name="Shi X."/>
            <person name="Wang X."/>
            <person name="Wu Q."/>
            <person name="Li C."/>
            <person name="Ren X."/>
            <person name="Wang J."/>
            <person name="Wang X."/>
            <person name="Li D."/>
            <person name="Liu D."/>
            <person name="Zhang X."/>
            <person name="Ji Z."/>
            <person name="Zhao W."/>
            <person name="Sun Y."/>
            <person name="Zhang Z."/>
            <person name="Bao J."/>
            <person name="Han Y."/>
            <person name="Dong L."/>
            <person name="Ji J."/>
            <person name="Chen P."/>
            <person name="Wu S."/>
            <person name="Liu J."/>
            <person name="Xiao Y."/>
            <person name="Bu D."/>
            <person name="Tan J."/>
            <person name="Yang L."/>
            <person name="Ye C."/>
            <person name="Zhang J."/>
            <person name="Xu J."/>
            <person name="Zhou Y."/>
            <person name="Yu Y."/>
            <person name="Zhang B."/>
            <person name="Zhuang S."/>
            <person name="Wei H."/>
            <person name="Liu B."/>
            <person name="Lei M."/>
            <person name="Yu H."/>
            <person name="Li Y."/>
            <person name="Xu H."/>
            <person name="Wei S."/>
            <person name="He X."/>
            <person name="Fang L."/>
            <person name="Zhang Z."/>
            <person name="Zhang Y."/>
            <person name="Huang X."/>
            <person name="Su Z."/>
            <person name="Tong W."/>
            <person name="Li J."/>
            <person name="Tong Z."/>
            <person name="Li S."/>
            <person name="Ye J."/>
            <person name="Wang L."/>
            <person name="Fang L."/>
            <person name="Lei T."/>
            <person name="Chen C."/>
            <person name="Chen H."/>
            <person name="Xu Z."/>
            <person name="Li H."/>
            <person name="Huang H."/>
            <person name="Zhang F."/>
            <person name="Xu H."/>
            <person name="Li N."/>
            <person name="Zhao C."/>
            <person name="Li S."/>
            <person name="Dong L."/>
            <person name="Huang Y."/>
            <person name="Li L."/>
            <person name="Xi Y."/>
            <person name="Qi Q."/>
            <person name="Li W."/>
            <person name="Zhang B."/>
            <person name="Hu W."/>
            <person name="Zhang Y."/>
            <person name="Tian X."/>
            <person name="Jiao Y."/>
            <person name="Liang X."/>
            <person name="Jin J."/>
            <person name="Gao L."/>
            <person name="Zheng W."/>
            <person name="Hao B."/>
            <person name="Liu S."/>
            <person name="Wang W."/>
            <person name="Yuan L."/>
            <person name="Cao M."/>
            <person name="McDermott J."/>
            <person name="Samudrala R."/>
            <person name="Wang J."/>
            <person name="Wong G.K."/>
            <person name="Yang H."/>
        </authorList>
    </citation>
    <scope>NUCLEOTIDE SEQUENCE [LARGE SCALE GENOMIC DNA]</scope>
</reference>
<accession>B9FAB0</accession>
<protein>
    <submittedName>
        <fullName evidence="2">Uncharacterized protein</fullName>
    </submittedName>
</protein>
<dbReference type="EMBL" id="CM000140">
    <property type="protein sequence ID" value="EEE58158.1"/>
    <property type="molecule type" value="Genomic_DNA"/>
</dbReference>